<comment type="similarity">
    <text evidence="1">Belongs to the ANT/ATPSC lysine N-methyltransferase family.</text>
</comment>
<evidence type="ECO:0000256" key="1">
    <source>
        <dbReference type="ARBA" id="ARBA00010633"/>
    </source>
</evidence>
<protein>
    <recommendedName>
        <fullName evidence="7">Methyltransferase domain-containing protein</fullName>
    </recommendedName>
</protein>
<sequence length="204" mass="23098">MSTLHERRKKRIKALLLAAAKKHYAAVQLPADTVCIAPFSPSPMEMVIKVWERLRLQMSADDVVVELGCGDARWLLHGVQTYGCRAVGVEYDPQVAALAVERVHVLHLQASITISIDDILHPTYRLPDRTTMVIVYAFAETLNVNVKQLLVHQCQHPRTKVISVGFHIHGWIPQWSERYAGLMCYYYELVHDNSALEATTTLAR</sequence>
<gene>
    <name evidence="5" type="ORF">AaE_008372</name>
</gene>
<name>A0A6A5A7X2_APHAT</name>
<dbReference type="InterPro" id="IPR026170">
    <property type="entry name" value="FAM173A/B"/>
</dbReference>
<keyword evidence="2" id="KW-0489">Methyltransferase</keyword>
<dbReference type="InterPro" id="IPR029063">
    <property type="entry name" value="SAM-dependent_MTases_sf"/>
</dbReference>
<dbReference type="GO" id="GO:0032259">
    <property type="term" value="P:methylation"/>
    <property type="evidence" value="ECO:0007669"/>
    <property type="project" value="UniProtKB-KW"/>
</dbReference>
<dbReference type="CDD" id="cd02440">
    <property type="entry name" value="AdoMet_MTases"/>
    <property type="match status" value="1"/>
</dbReference>
<comment type="caution">
    <text evidence="5">The sequence shown here is derived from an EMBL/GenBank/DDBJ whole genome shotgun (WGS) entry which is preliminary data.</text>
</comment>
<evidence type="ECO:0008006" key="7">
    <source>
        <dbReference type="Google" id="ProtNLM"/>
    </source>
</evidence>
<dbReference type="SUPFAM" id="SSF53335">
    <property type="entry name" value="S-adenosyl-L-methionine-dependent methyltransferases"/>
    <property type="match status" value="1"/>
</dbReference>
<dbReference type="PANTHER" id="PTHR13610">
    <property type="entry name" value="METHYLTRANSFERASE DOMAIN-CONTAINING PROTEIN"/>
    <property type="match status" value="1"/>
</dbReference>
<reference evidence="5 6" key="1">
    <citation type="submission" date="2019-06" db="EMBL/GenBank/DDBJ databases">
        <title>Genomics analysis of Aphanomyces spp. identifies a new class of oomycete effector associated with host adaptation.</title>
        <authorList>
            <person name="Gaulin E."/>
        </authorList>
    </citation>
    <scope>NUCLEOTIDE SEQUENCE [LARGE SCALE GENOMIC DNA]</scope>
    <source>
        <strain evidence="5 6">E</strain>
    </source>
</reference>
<organism evidence="5 6">
    <name type="scientific">Aphanomyces astaci</name>
    <name type="common">Crayfish plague agent</name>
    <dbReference type="NCBI Taxonomy" id="112090"/>
    <lineage>
        <taxon>Eukaryota</taxon>
        <taxon>Sar</taxon>
        <taxon>Stramenopiles</taxon>
        <taxon>Oomycota</taxon>
        <taxon>Saprolegniomycetes</taxon>
        <taxon>Saprolegniales</taxon>
        <taxon>Verrucalvaceae</taxon>
        <taxon>Aphanomyces</taxon>
    </lineage>
</organism>
<dbReference type="AlphaFoldDB" id="A0A6A5A7X2"/>
<evidence type="ECO:0000256" key="2">
    <source>
        <dbReference type="ARBA" id="ARBA00022603"/>
    </source>
</evidence>
<evidence type="ECO:0000256" key="3">
    <source>
        <dbReference type="ARBA" id="ARBA00022679"/>
    </source>
</evidence>
<accession>A0A6A5A7X2</accession>
<dbReference type="GO" id="GO:0016279">
    <property type="term" value="F:protein-lysine N-methyltransferase activity"/>
    <property type="evidence" value="ECO:0007669"/>
    <property type="project" value="InterPro"/>
</dbReference>
<dbReference type="PANTHER" id="PTHR13610:SF11">
    <property type="entry name" value="METHYLTRANSFERASE DOMAIN-CONTAINING PROTEIN"/>
    <property type="match status" value="1"/>
</dbReference>
<dbReference type="EMBL" id="VJMI01014200">
    <property type="protein sequence ID" value="KAF0745833.1"/>
    <property type="molecule type" value="Genomic_DNA"/>
</dbReference>
<keyword evidence="4" id="KW-0949">S-adenosyl-L-methionine</keyword>
<dbReference type="Proteomes" id="UP000469452">
    <property type="component" value="Unassembled WGS sequence"/>
</dbReference>
<evidence type="ECO:0000256" key="4">
    <source>
        <dbReference type="ARBA" id="ARBA00022691"/>
    </source>
</evidence>
<evidence type="ECO:0000313" key="5">
    <source>
        <dbReference type="EMBL" id="KAF0745833.1"/>
    </source>
</evidence>
<proteinExistence type="inferred from homology"/>
<keyword evidence="3" id="KW-0808">Transferase</keyword>
<dbReference type="GO" id="GO:1905706">
    <property type="term" value="P:regulation of mitochondrial ATP synthesis coupled proton transport"/>
    <property type="evidence" value="ECO:0007669"/>
    <property type="project" value="TreeGrafter"/>
</dbReference>
<dbReference type="Gene3D" id="3.40.50.150">
    <property type="entry name" value="Vaccinia Virus protein VP39"/>
    <property type="match status" value="1"/>
</dbReference>
<evidence type="ECO:0000313" key="6">
    <source>
        <dbReference type="Proteomes" id="UP000469452"/>
    </source>
</evidence>
<dbReference type="GO" id="GO:0005739">
    <property type="term" value="C:mitochondrion"/>
    <property type="evidence" value="ECO:0007669"/>
    <property type="project" value="TreeGrafter"/>
</dbReference>